<evidence type="ECO:0000313" key="2">
    <source>
        <dbReference type="Proteomes" id="UP000887578"/>
    </source>
</evidence>
<accession>A0A914QIW3</accession>
<dbReference type="Proteomes" id="UP000887578">
    <property type="component" value="Unplaced"/>
</dbReference>
<sequence length="83" mass="9488">MESIIAAIIYTIAVFIISRMYIYAEPRVNKLFQIFLVKSYKRLRTVSQLNTSSEIQGSADSEIPRRRAVSKSVIIDFGKDSQD</sequence>
<keyword evidence="1" id="KW-1133">Transmembrane helix</keyword>
<feature type="transmembrane region" description="Helical" evidence="1">
    <location>
        <begin position="6"/>
        <end position="24"/>
    </location>
</feature>
<keyword evidence="1" id="KW-0472">Membrane</keyword>
<proteinExistence type="predicted"/>
<organism evidence="2 3">
    <name type="scientific">Panagrolaimus davidi</name>
    <dbReference type="NCBI Taxonomy" id="227884"/>
    <lineage>
        <taxon>Eukaryota</taxon>
        <taxon>Metazoa</taxon>
        <taxon>Ecdysozoa</taxon>
        <taxon>Nematoda</taxon>
        <taxon>Chromadorea</taxon>
        <taxon>Rhabditida</taxon>
        <taxon>Tylenchina</taxon>
        <taxon>Panagrolaimomorpha</taxon>
        <taxon>Panagrolaimoidea</taxon>
        <taxon>Panagrolaimidae</taxon>
        <taxon>Panagrolaimus</taxon>
    </lineage>
</organism>
<name>A0A914QIW3_9BILA</name>
<evidence type="ECO:0000313" key="3">
    <source>
        <dbReference type="WBParaSite" id="PDA_v2.g3409.t1"/>
    </source>
</evidence>
<evidence type="ECO:0000256" key="1">
    <source>
        <dbReference type="SAM" id="Phobius"/>
    </source>
</evidence>
<keyword evidence="2" id="KW-1185">Reference proteome</keyword>
<reference evidence="3" key="1">
    <citation type="submission" date="2022-11" db="UniProtKB">
        <authorList>
            <consortium name="WormBaseParasite"/>
        </authorList>
    </citation>
    <scope>IDENTIFICATION</scope>
</reference>
<keyword evidence="1" id="KW-0812">Transmembrane</keyword>
<protein>
    <submittedName>
        <fullName evidence="3">Movement protein</fullName>
    </submittedName>
</protein>
<dbReference type="WBParaSite" id="PDA_v2.g3409.t1">
    <property type="protein sequence ID" value="PDA_v2.g3409.t1"/>
    <property type="gene ID" value="PDA_v2.g3409"/>
</dbReference>
<dbReference type="AlphaFoldDB" id="A0A914QIW3"/>